<protein>
    <submittedName>
        <fullName evidence="1">Uncharacterized protein</fullName>
    </submittedName>
</protein>
<sequence>MYRILPLLALATSTLADTVTYNFNVGWVTAAPDGFARPVLGVNGQWPIPNIEANVGDQVVVNVVNNLGNQSTSLHFHGMYQYGTAGSDGGVGLSQCAIPPGGSFTYSFTANPAGTHWYHSHDRGQYPDGLRGMMIIHDPVWEAGLGVTDQIPLALSDWYHDQMPDMLHDYLAPGNTVGDFPSPVAHLVNETTNPPTFNFLPGKKYMLRIANVAAVATQSFEIQDHTMQVVGIDGVQVVPQSTSSITLSAGQRYTVIVQAKSNPTSSFKYAAKMSTDMFTRGIPSSLQLTVQGKVNYVSKLRASILNLINNALDTSNLSPSTTLDDLALVPLDGQKLLGPVSQVIAMSFNQTNYPGIGARYSIGAQPWVEQDVPTLFSALSTGAAAMNASTYGPGAVPYVIKSGQIVQISMKNNQPYPHPMHLHGHEFQIVARGSGSWNGNTNLLPQTPSKRDVVTVPANGYTVVRFIADNPGVWFLHCHIDFHLAAGMAATFIEAPDLLQQSQQINAASAALCQANNMPVSGNCQGDTQNFANTAKCNTIFNTNTDTHGAVWGQGPI</sequence>
<dbReference type="EMBL" id="JAWDJW010000089">
    <property type="protein sequence ID" value="KAK3081697.1"/>
    <property type="molecule type" value="Genomic_DNA"/>
</dbReference>
<dbReference type="Proteomes" id="UP001186974">
    <property type="component" value="Unassembled WGS sequence"/>
</dbReference>
<evidence type="ECO:0000313" key="2">
    <source>
        <dbReference type="Proteomes" id="UP001186974"/>
    </source>
</evidence>
<accession>A0ACC3DXV9</accession>
<reference evidence="1" key="1">
    <citation type="submission" date="2024-09" db="EMBL/GenBank/DDBJ databases">
        <title>Black Yeasts Isolated from many extreme environments.</title>
        <authorList>
            <person name="Coleine C."/>
            <person name="Stajich J.E."/>
            <person name="Selbmann L."/>
        </authorList>
    </citation>
    <scope>NUCLEOTIDE SEQUENCE</scope>
    <source>
        <strain evidence="1">CCFEE 5737</strain>
    </source>
</reference>
<gene>
    <name evidence="1" type="ORF">LTS18_003761</name>
</gene>
<organism evidence="1 2">
    <name type="scientific">Coniosporium uncinatum</name>
    <dbReference type="NCBI Taxonomy" id="93489"/>
    <lineage>
        <taxon>Eukaryota</taxon>
        <taxon>Fungi</taxon>
        <taxon>Dikarya</taxon>
        <taxon>Ascomycota</taxon>
        <taxon>Pezizomycotina</taxon>
        <taxon>Dothideomycetes</taxon>
        <taxon>Dothideomycetes incertae sedis</taxon>
        <taxon>Coniosporium</taxon>
    </lineage>
</organism>
<proteinExistence type="predicted"/>
<name>A0ACC3DXV9_9PEZI</name>
<keyword evidence="2" id="KW-1185">Reference proteome</keyword>
<comment type="caution">
    <text evidence="1">The sequence shown here is derived from an EMBL/GenBank/DDBJ whole genome shotgun (WGS) entry which is preliminary data.</text>
</comment>
<evidence type="ECO:0000313" key="1">
    <source>
        <dbReference type="EMBL" id="KAK3081697.1"/>
    </source>
</evidence>